<comment type="caution">
    <text evidence="2">The sequence shown here is derived from an EMBL/GenBank/DDBJ whole genome shotgun (WGS) entry which is preliminary data.</text>
</comment>
<keyword evidence="1" id="KW-0812">Transmembrane</keyword>
<organism evidence="2 3">
    <name type="scientific">Microbacterium oleivorans</name>
    <dbReference type="NCBI Taxonomy" id="273677"/>
    <lineage>
        <taxon>Bacteria</taxon>
        <taxon>Bacillati</taxon>
        <taxon>Actinomycetota</taxon>
        <taxon>Actinomycetes</taxon>
        <taxon>Micrococcales</taxon>
        <taxon>Microbacteriaceae</taxon>
        <taxon>Microbacterium</taxon>
    </lineage>
</organism>
<dbReference type="EMBL" id="LSTV01000002">
    <property type="protein sequence ID" value="OAH50399.1"/>
    <property type="molecule type" value="Genomic_DNA"/>
</dbReference>
<reference evidence="2 3" key="1">
    <citation type="submission" date="2016-02" db="EMBL/GenBank/DDBJ databases">
        <authorList>
            <person name="Wen L."/>
            <person name="He K."/>
            <person name="Yang H."/>
        </authorList>
    </citation>
    <scope>NUCLEOTIDE SEQUENCE [LARGE SCALE GENOMIC DNA]</scope>
    <source>
        <strain evidence="2 3">CD11_3</strain>
    </source>
</reference>
<keyword evidence="1" id="KW-1133">Transmembrane helix</keyword>
<dbReference type="AlphaFoldDB" id="A0A177KAF4"/>
<evidence type="ECO:0000313" key="2">
    <source>
        <dbReference type="EMBL" id="OAH50399.1"/>
    </source>
</evidence>
<dbReference type="RefSeq" id="WP_064002760.1">
    <property type="nucleotide sequence ID" value="NZ_LSTV01000002.1"/>
</dbReference>
<feature type="transmembrane region" description="Helical" evidence="1">
    <location>
        <begin position="47"/>
        <end position="74"/>
    </location>
</feature>
<gene>
    <name evidence="2" type="ORF">AYL44_08045</name>
</gene>
<dbReference type="Proteomes" id="UP000076998">
    <property type="component" value="Unassembled WGS sequence"/>
</dbReference>
<keyword evidence="1" id="KW-0472">Membrane</keyword>
<proteinExistence type="predicted"/>
<sequence>MNPTDLDDTLTTMAVPLSSELRTAALGVVDATTPRRVREGKRPRARWVLPVVVGGALALTAGAGTASVMMSHWAGVGMPLENVRSNEPIPVTWTTGTGHVEQCRAWIELRNPQVGDPATLDRAISQHGWTGLGQRLYDAAPPLAGDADGERRVDEALEPVLRSFAGEAFPGVAWLGETRNASARAVDAWGMTCVPEAEG</sequence>
<accession>A0A177KAF4</accession>
<evidence type="ECO:0000256" key="1">
    <source>
        <dbReference type="SAM" id="Phobius"/>
    </source>
</evidence>
<evidence type="ECO:0000313" key="3">
    <source>
        <dbReference type="Proteomes" id="UP000076998"/>
    </source>
</evidence>
<protein>
    <submittedName>
        <fullName evidence="2">Uncharacterized protein</fullName>
    </submittedName>
</protein>
<dbReference type="OrthoDB" id="5067146at2"/>
<name>A0A177KAF4_9MICO</name>